<organism evidence="1 2">
    <name type="scientific">Sphingomonas humi</name>
    <dbReference type="NCBI Taxonomy" id="335630"/>
    <lineage>
        <taxon>Bacteria</taxon>
        <taxon>Pseudomonadati</taxon>
        <taxon>Pseudomonadota</taxon>
        <taxon>Alphaproteobacteria</taxon>
        <taxon>Sphingomonadales</taxon>
        <taxon>Sphingomonadaceae</taxon>
        <taxon>Sphingomonas</taxon>
    </lineage>
</organism>
<evidence type="ECO:0008006" key="3">
    <source>
        <dbReference type="Google" id="ProtNLM"/>
    </source>
</evidence>
<name>A0ABP7RH20_9SPHN</name>
<keyword evidence="2" id="KW-1185">Reference proteome</keyword>
<evidence type="ECO:0000313" key="1">
    <source>
        <dbReference type="EMBL" id="GAA3997406.1"/>
    </source>
</evidence>
<sequence>MPNKHGLSRTIPADVKREVRQSCQFGCVRCRASLYQYDHFDPEYADATEHAADGIALLCPTCHDLKTKGVLTAARVRELKKDCGRRVQRPSVQLPEFEGIPCAQ</sequence>
<accession>A0ABP7RH20</accession>
<gene>
    <name evidence="1" type="ORF">GCM10022211_03460</name>
</gene>
<dbReference type="Proteomes" id="UP001501310">
    <property type="component" value="Unassembled WGS sequence"/>
</dbReference>
<dbReference type="EMBL" id="BAAAZD010000001">
    <property type="protein sequence ID" value="GAA3997406.1"/>
    <property type="molecule type" value="Genomic_DNA"/>
</dbReference>
<reference evidence="2" key="1">
    <citation type="journal article" date="2019" name="Int. J. Syst. Evol. Microbiol.">
        <title>The Global Catalogue of Microorganisms (GCM) 10K type strain sequencing project: providing services to taxonomists for standard genome sequencing and annotation.</title>
        <authorList>
            <consortium name="The Broad Institute Genomics Platform"/>
            <consortium name="The Broad Institute Genome Sequencing Center for Infectious Disease"/>
            <person name="Wu L."/>
            <person name="Ma J."/>
        </authorList>
    </citation>
    <scope>NUCLEOTIDE SEQUENCE [LARGE SCALE GENOMIC DNA]</scope>
    <source>
        <strain evidence="2">JCM 16603</strain>
    </source>
</reference>
<evidence type="ECO:0000313" key="2">
    <source>
        <dbReference type="Proteomes" id="UP001501310"/>
    </source>
</evidence>
<proteinExistence type="predicted"/>
<comment type="caution">
    <text evidence="1">The sequence shown here is derived from an EMBL/GenBank/DDBJ whole genome shotgun (WGS) entry which is preliminary data.</text>
</comment>
<protein>
    <recommendedName>
        <fullName evidence="3">HNH endonuclease</fullName>
    </recommendedName>
</protein>